<dbReference type="HOGENOM" id="CLU_057322_0_0_6"/>
<proteinExistence type="predicted"/>
<dbReference type="CDD" id="cd16438">
    <property type="entry name" value="beta_Kdo_transferase_KpsS_like"/>
    <property type="match status" value="1"/>
</dbReference>
<evidence type="ECO:0000313" key="1">
    <source>
        <dbReference type="EMBL" id="CCU70735.1"/>
    </source>
</evidence>
<dbReference type="eggNOG" id="COG3562">
    <property type="taxonomic scope" value="Bacteria"/>
</dbReference>
<keyword evidence="2" id="KW-1185">Reference proteome</keyword>
<dbReference type="STRING" id="187493.CN03_01980"/>
<dbReference type="GO" id="GO:0000271">
    <property type="term" value="P:polysaccharide biosynthetic process"/>
    <property type="evidence" value="ECO:0007669"/>
    <property type="project" value="InterPro"/>
</dbReference>
<dbReference type="Proteomes" id="UP000011866">
    <property type="component" value="Chromosome"/>
</dbReference>
<evidence type="ECO:0008006" key="3">
    <source>
        <dbReference type="Google" id="ProtNLM"/>
    </source>
</evidence>
<dbReference type="GO" id="GO:0015774">
    <property type="term" value="P:polysaccharide transport"/>
    <property type="evidence" value="ECO:0007669"/>
    <property type="project" value="InterPro"/>
</dbReference>
<dbReference type="InterPro" id="IPR007833">
    <property type="entry name" value="Capsule_polysaccharide_synth"/>
</dbReference>
<dbReference type="KEGG" id="tol:TOL_0287"/>
<dbReference type="AlphaFoldDB" id="M5DLQ2"/>
<organism evidence="1 2">
    <name type="scientific">Thalassolituus oleivorans MIL-1</name>
    <dbReference type="NCBI Taxonomy" id="1298593"/>
    <lineage>
        <taxon>Bacteria</taxon>
        <taxon>Pseudomonadati</taxon>
        <taxon>Pseudomonadota</taxon>
        <taxon>Gammaproteobacteria</taxon>
        <taxon>Oceanospirillales</taxon>
        <taxon>Oceanospirillaceae</taxon>
        <taxon>Thalassolituus</taxon>
    </lineage>
</organism>
<dbReference type="GeneID" id="79178425"/>
<gene>
    <name evidence="1" type="ORF">TOL_0287</name>
</gene>
<evidence type="ECO:0000313" key="2">
    <source>
        <dbReference type="Proteomes" id="UP000011866"/>
    </source>
</evidence>
<sequence>MKLAFFAARRIHRQYFTQLSSRLNASDSLPSLVIWHKFLWLNPFALLRLKHVSLETRTKLESIVNDHIREKQNSRKGRSRSASYWKLFAKVKTLEARALLAIYQQALANHKISHLVVWNGLKFRQRVVVAAAESLQINPLFMENGLLPGMTTLDRKGINFLNSVPRDPQFFITRSGHVRKTSIEHKERPEELPEHYVFIPFQVNTDSQIVLFSPWLKDMTALVDALLKAESNLQERTPNIVLKTHPACDQDYSELIKHLNSSSKKIRLYNSGDTQAFIAHADAVATINSTVGIEAIMANINTLVLGQAFYNIAGLTLSAQSQAELEQALTQLVGFKPNPTIRQGLLHYLESEYQIPGRWQDADAEHIEAACAHLEQEVNRLG</sequence>
<accession>M5DLQ2</accession>
<name>M5DLQ2_9GAMM</name>
<protein>
    <recommendedName>
        <fullName evidence="3">Polysaccharide synthesis/modification protein</fullName>
    </recommendedName>
</protein>
<dbReference type="RefSeq" id="WP_015485476.1">
    <property type="nucleotide sequence ID" value="NC_020888.1"/>
</dbReference>
<dbReference type="EMBL" id="HF680312">
    <property type="protein sequence ID" value="CCU70735.1"/>
    <property type="molecule type" value="Genomic_DNA"/>
</dbReference>
<reference evidence="1 2" key="1">
    <citation type="journal article" date="2013" name="Genome Announc.">
        <title>Genome Sequence of Thalassolituus oleivorans MIL-1 (DSM 14913T).</title>
        <authorList>
            <person name="Golyshin P.N."/>
            <person name="Werner J."/>
            <person name="Chernikova T.N."/>
            <person name="Tran H."/>
            <person name="Ferrer M."/>
            <person name="Yakimov M.M."/>
            <person name="Teeling H."/>
            <person name="Golyshina O.V."/>
        </authorList>
    </citation>
    <scope>NUCLEOTIDE SEQUENCE [LARGE SCALE GENOMIC DNA]</scope>
    <source>
        <strain evidence="1 2">MIL-1</strain>
    </source>
</reference>
<dbReference type="Pfam" id="PF05159">
    <property type="entry name" value="Capsule_synth"/>
    <property type="match status" value="1"/>
</dbReference>